<dbReference type="InterPro" id="IPR020558">
    <property type="entry name" value="DiOHA_6PGluconate_deHydtase_CS"/>
</dbReference>
<dbReference type="PANTHER" id="PTHR43661">
    <property type="entry name" value="D-XYLONATE DEHYDRATASE"/>
    <property type="match status" value="1"/>
</dbReference>
<dbReference type="SUPFAM" id="SSF52016">
    <property type="entry name" value="LeuD/IlvD-like"/>
    <property type="match status" value="1"/>
</dbReference>
<evidence type="ECO:0000259" key="8">
    <source>
        <dbReference type="Pfam" id="PF00920"/>
    </source>
</evidence>
<keyword evidence="7" id="KW-0028">Amino-acid biosynthesis</keyword>
<keyword evidence="6" id="KW-0456">Lyase</keyword>
<dbReference type="SUPFAM" id="SSF143975">
    <property type="entry name" value="IlvD/EDD N-terminal domain-like"/>
    <property type="match status" value="1"/>
</dbReference>
<evidence type="ECO:0000256" key="4">
    <source>
        <dbReference type="ARBA" id="ARBA00023004"/>
    </source>
</evidence>
<dbReference type="PROSITE" id="PS00887">
    <property type="entry name" value="ILVD_EDD_2"/>
    <property type="match status" value="1"/>
</dbReference>
<name>A0A0S6UBI2_NEOTH</name>
<dbReference type="Pfam" id="PF00920">
    <property type="entry name" value="ILVD_EDD_N"/>
    <property type="match status" value="1"/>
</dbReference>
<evidence type="ECO:0000256" key="7">
    <source>
        <dbReference type="ARBA" id="ARBA00023304"/>
    </source>
</evidence>
<evidence type="ECO:0000256" key="3">
    <source>
        <dbReference type="ARBA" id="ARBA00022723"/>
    </source>
</evidence>
<protein>
    <submittedName>
        <fullName evidence="10">Dihydroxyacid dehydratase/phosphogluconate dehydratase</fullName>
    </submittedName>
</protein>
<dbReference type="GO" id="GO:0016836">
    <property type="term" value="F:hydro-lyase activity"/>
    <property type="evidence" value="ECO:0007669"/>
    <property type="project" value="TreeGrafter"/>
</dbReference>
<evidence type="ECO:0000259" key="9">
    <source>
        <dbReference type="Pfam" id="PF24877"/>
    </source>
</evidence>
<proteinExistence type="inferred from homology"/>
<gene>
    <name evidence="10" type="ORF">MTY_0185</name>
</gene>
<feature type="domain" description="Dihydroxy-acid/6-phosphogluconate dehydratase C-terminal" evidence="9">
    <location>
        <begin position="375"/>
        <end position="574"/>
    </location>
</feature>
<sequence>MRSDEVVYKSQKLARVAPEIRALRLGMGWNPEDLEKPQVLIESTAGMSHPGSVHLDRVVQAVEEGVRAHGGQPSHFTVTDICDGIAQGHEGMNYSLASREFICGMIEIHAQATPFDGLVLVSSCDKAIPAHLMSAARLGIPAVHVPGGTMLAGPDFLTLEQIGTYNVKLEQGEITSADFRRYELNACPSCGACQFMGTACTMQVMAEALGLALPGSALIPAAQNGILRIARAAGRAVVELIQRGITARDILTPAAFRNAIRVHAAIAGSTNALLHLPAIAHELGITLAPELFDKINREVPWLVDAKPSGRYPAEFVRYAGGVPAIMREIKELLELDALTVTGKTVGENLEELELSGYFELAEFELRRYGLHQADLIRPRSRPLRPDGGIAVLSGNLAPLGAVVKQAAINFHMLCHTGPAVPFNSEEEAYQAIVEKRIKPGSVIIIRYEGPRGSGMPEMFYTTEALAADRELVNTTALVTDGRFSGASRGPAVGHVSPEAISGGPLALIEPGDLIRIDIPGRRLDIVGVAGEEKKPADMERILAARRATWQPPTLPEKKGVLKIYCRSAASAMEGGYME</sequence>
<dbReference type="PANTHER" id="PTHR43661:SF3">
    <property type="entry name" value="D-XYLONATE DEHYDRATASE YAGF-RELATED"/>
    <property type="match status" value="1"/>
</dbReference>
<dbReference type="GO" id="GO:0046872">
    <property type="term" value="F:metal ion binding"/>
    <property type="evidence" value="ECO:0007669"/>
    <property type="project" value="UniProtKB-KW"/>
</dbReference>
<accession>A0A0S6UBI2</accession>
<dbReference type="GO" id="GO:0005829">
    <property type="term" value="C:cytosol"/>
    <property type="evidence" value="ECO:0007669"/>
    <property type="project" value="TreeGrafter"/>
</dbReference>
<dbReference type="InterPro" id="IPR056740">
    <property type="entry name" value="ILV_EDD_C"/>
</dbReference>
<keyword evidence="2" id="KW-0001">2Fe-2S</keyword>
<dbReference type="InterPro" id="IPR000581">
    <property type="entry name" value="ILV_EDD_N"/>
</dbReference>
<dbReference type="Pfam" id="PF24877">
    <property type="entry name" value="ILV_EDD_C"/>
    <property type="match status" value="1"/>
</dbReference>
<keyword evidence="7" id="KW-0100">Branched-chain amino acid biosynthesis</keyword>
<reference evidence="10" key="1">
    <citation type="journal article" date="2014" name="Gene">
        <title>Genome-guided analysis of transformation efficiency and carbon dioxide assimilation by Moorella thermoacetica Y72.</title>
        <authorList>
            <person name="Tsukahara K."/>
            <person name="Kita A."/>
            <person name="Nakashimada Y."/>
            <person name="Hoshino T."/>
            <person name="Murakami K."/>
        </authorList>
    </citation>
    <scope>NUCLEOTIDE SEQUENCE [LARGE SCALE GENOMIC DNA]</scope>
    <source>
        <strain evidence="10">Y72</strain>
    </source>
</reference>
<dbReference type="InterPro" id="IPR042096">
    <property type="entry name" value="Dihydro-acid_dehy_C"/>
</dbReference>
<dbReference type="GO" id="GO:0009082">
    <property type="term" value="P:branched-chain amino acid biosynthetic process"/>
    <property type="evidence" value="ECO:0007669"/>
    <property type="project" value="UniProtKB-KW"/>
</dbReference>
<dbReference type="FunFam" id="3.50.30.80:FF:000001">
    <property type="entry name" value="Dihydroxy-acid dehydratase"/>
    <property type="match status" value="1"/>
</dbReference>
<feature type="domain" description="Dihydroxy-acid/6-phosphogluconate dehydratase N-terminal" evidence="8">
    <location>
        <begin position="36"/>
        <end position="348"/>
    </location>
</feature>
<comment type="similarity">
    <text evidence="1">Belongs to the IlvD/Edd family.</text>
</comment>
<keyword evidence="5" id="KW-0411">Iron-sulfur</keyword>
<evidence type="ECO:0000256" key="6">
    <source>
        <dbReference type="ARBA" id="ARBA00023239"/>
    </source>
</evidence>
<evidence type="ECO:0000313" key="10">
    <source>
        <dbReference type="EMBL" id="GAF24857.1"/>
    </source>
</evidence>
<keyword evidence="4" id="KW-0408">Iron</keyword>
<organism evidence="10">
    <name type="scientific">Moorella thermoacetica Y72</name>
    <dbReference type="NCBI Taxonomy" id="1325331"/>
    <lineage>
        <taxon>Bacteria</taxon>
        <taxon>Bacillati</taxon>
        <taxon>Bacillota</taxon>
        <taxon>Clostridia</taxon>
        <taxon>Neomoorellales</taxon>
        <taxon>Neomoorellaceae</taxon>
        <taxon>Neomoorella</taxon>
    </lineage>
</organism>
<evidence type="ECO:0000256" key="1">
    <source>
        <dbReference type="ARBA" id="ARBA00006486"/>
    </source>
</evidence>
<keyword evidence="3" id="KW-0479">Metal-binding</keyword>
<dbReference type="InterPro" id="IPR037237">
    <property type="entry name" value="IlvD/EDD_N"/>
</dbReference>
<evidence type="ECO:0000256" key="2">
    <source>
        <dbReference type="ARBA" id="ARBA00022714"/>
    </source>
</evidence>
<dbReference type="EMBL" id="DF238840">
    <property type="protein sequence ID" value="GAF24857.1"/>
    <property type="molecule type" value="Genomic_DNA"/>
</dbReference>
<evidence type="ECO:0000256" key="5">
    <source>
        <dbReference type="ARBA" id="ARBA00023014"/>
    </source>
</evidence>
<dbReference type="Gene3D" id="3.50.30.80">
    <property type="entry name" value="IlvD/EDD C-terminal domain-like"/>
    <property type="match status" value="1"/>
</dbReference>
<dbReference type="AlphaFoldDB" id="A0A0S6UBI2"/>
<dbReference type="GO" id="GO:0051537">
    <property type="term" value="F:2 iron, 2 sulfur cluster binding"/>
    <property type="evidence" value="ECO:0007669"/>
    <property type="project" value="UniProtKB-KW"/>
</dbReference>
<dbReference type="Proteomes" id="UP000063718">
    <property type="component" value="Unassembled WGS sequence"/>
</dbReference>